<sequence>MGSPCLLLLGPHVLSKAVSSQSCALANPSLRKFSWQLCGRPCCSPKVASVIRKHTKGKQCHQTSATSVVQQSSKAAADQAAFEAVIGIESHVRLSTKTKAFCGCANVYGAKPNTHVCPVCLAHPGTLPNVNEEAVQKAIITGLALQCTIHPHSKFDRKQYIYPDLPKGYQISQYDVPIAEHGRLEVDLPDGSSKSFGITRAHMEEDSGKLVHFGASSLSGSDYSLCDYNRAGTPLLEIVSEPDMRSGQEAAAYASELRRIMRFIGTSDGNMQDGSMRCDVNVSVRPRGAKEFGTKVEIKNMNTFGGMQKAIDYEIDRQVTLISQGRGNEIVLETRLYDEAKQVTKSMRKKEGLADYRYFPEPDLPPLGFTQESVDGLQASMAELPAAKRARFMDMGLPRDDVLILADDLETADYFEAVLEEGAPAKLAANWVVGDIMAHCKNTGVSMGSMKSRPATLAAMVKMIESKAISGKIGKQLLPELLQGKGAGPDGVKKLVDAMGGGQISDPAYLAEILDKVIANNQKQLEQYKGGKTKLKGHFVGQAMKESRGKANPELLNKLLMERLDAA</sequence>
<reference evidence="14 15" key="1">
    <citation type="journal article" date="2024" name="Nat. Commun.">
        <title>Phylogenomics reveals the evolutionary origins of lichenization in chlorophyte algae.</title>
        <authorList>
            <person name="Puginier C."/>
            <person name="Libourel C."/>
            <person name="Otte J."/>
            <person name="Skaloud P."/>
            <person name="Haon M."/>
            <person name="Grisel S."/>
            <person name="Petersen M."/>
            <person name="Berrin J.G."/>
            <person name="Delaux P.M."/>
            <person name="Dal Grande F."/>
            <person name="Keller J."/>
        </authorList>
    </citation>
    <scope>NUCLEOTIDE SEQUENCE [LARGE SCALE GENOMIC DNA]</scope>
    <source>
        <strain evidence="14 15">SAG 2145</strain>
    </source>
</reference>
<feature type="domain" description="Asn/Gln amidotransferase" evidence="13">
    <location>
        <begin position="413"/>
        <end position="564"/>
    </location>
</feature>
<dbReference type="HAMAP" id="MF_00121">
    <property type="entry name" value="GatB"/>
    <property type="match status" value="1"/>
</dbReference>
<keyword evidence="7 11" id="KW-0496">Mitochondrion</keyword>
<dbReference type="GO" id="GO:0005739">
    <property type="term" value="C:mitochondrion"/>
    <property type="evidence" value="ECO:0007669"/>
    <property type="project" value="UniProtKB-SubCell"/>
</dbReference>
<dbReference type="Pfam" id="PF02637">
    <property type="entry name" value="GatB_Yqey"/>
    <property type="match status" value="1"/>
</dbReference>
<keyword evidence="11" id="KW-0934">Plastid</keyword>
<dbReference type="EC" id="6.3.5.-" evidence="11"/>
<keyword evidence="4 11" id="KW-0547">Nucleotide-binding</keyword>
<keyword evidence="15" id="KW-1185">Reference proteome</keyword>
<evidence type="ECO:0000256" key="6">
    <source>
        <dbReference type="ARBA" id="ARBA00022917"/>
    </source>
</evidence>
<comment type="caution">
    <text evidence="14">The sequence shown here is derived from an EMBL/GenBank/DDBJ whole genome shotgun (WGS) entry which is preliminary data.</text>
</comment>
<comment type="subcellular location">
    <subcellularLocation>
        <location evidence="11">Mitochondrion</location>
    </subcellularLocation>
    <subcellularLocation>
        <location evidence="11">Plastid</location>
        <location evidence="11">Chloroplast</location>
    </subcellularLocation>
</comment>
<dbReference type="InterPro" id="IPR042114">
    <property type="entry name" value="GatB_C_1"/>
</dbReference>
<dbReference type="GO" id="GO:0009507">
    <property type="term" value="C:chloroplast"/>
    <property type="evidence" value="ECO:0007669"/>
    <property type="project" value="UniProtKB-SubCell"/>
</dbReference>
<keyword evidence="6 11" id="KW-0648">Protein biosynthesis</keyword>
<dbReference type="Pfam" id="PF02934">
    <property type="entry name" value="GatB_N"/>
    <property type="match status" value="1"/>
</dbReference>
<dbReference type="PANTHER" id="PTHR11659:SF0">
    <property type="entry name" value="GLUTAMYL-TRNA(GLN) AMIDOTRANSFERASE SUBUNIT B, MITOCHONDRIAL"/>
    <property type="match status" value="1"/>
</dbReference>
<accession>A0AAW1S9Y2</accession>
<evidence type="ECO:0000256" key="7">
    <source>
        <dbReference type="ARBA" id="ARBA00023128"/>
    </source>
</evidence>
<evidence type="ECO:0000256" key="11">
    <source>
        <dbReference type="HAMAP-Rule" id="MF_03147"/>
    </source>
</evidence>
<dbReference type="PROSITE" id="PS01234">
    <property type="entry name" value="GATB"/>
    <property type="match status" value="1"/>
</dbReference>
<comment type="catalytic activity">
    <reaction evidence="9">
        <text>L-aspartyl-tRNA(Asn) + L-glutamine + ATP + H2O = L-asparaginyl-tRNA(Asn) + L-glutamate + ADP + phosphate + 2 H(+)</text>
        <dbReference type="Rhea" id="RHEA:14513"/>
        <dbReference type="Rhea" id="RHEA-COMP:9674"/>
        <dbReference type="Rhea" id="RHEA-COMP:9677"/>
        <dbReference type="ChEBI" id="CHEBI:15377"/>
        <dbReference type="ChEBI" id="CHEBI:15378"/>
        <dbReference type="ChEBI" id="CHEBI:29985"/>
        <dbReference type="ChEBI" id="CHEBI:30616"/>
        <dbReference type="ChEBI" id="CHEBI:43474"/>
        <dbReference type="ChEBI" id="CHEBI:58359"/>
        <dbReference type="ChEBI" id="CHEBI:78515"/>
        <dbReference type="ChEBI" id="CHEBI:78516"/>
        <dbReference type="ChEBI" id="CHEBI:456216"/>
    </reaction>
</comment>
<evidence type="ECO:0000256" key="4">
    <source>
        <dbReference type="ARBA" id="ARBA00022741"/>
    </source>
</evidence>
<evidence type="ECO:0000313" key="14">
    <source>
        <dbReference type="EMBL" id="KAK9842920.1"/>
    </source>
</evidence>
<dbReference type="FunFam" id="1.10.10.410:FF:000001">
    <property type="entry name" value="Aspartyl/glutamyl-tRNA(Asn/Gln) amidotransferase subunit B"/>
    <property type="match status" value="1"/>
</dbReference>
<dbReference type="AlphaFoldDB" id="A0AAW1S9Y2"/>
<evidence type="ECO:0000256" key="12">
    <source>
        <dbReference type="SAM" id="SignalP"/>
    </source>
</evidence>
<dbReference type="InterPro" id="IPR018027">
    <property type="entry name" value="Asn/Gln_amidotransferase"/>
</dbReference>
<dbReference type="SMART" id="SM00845">
    <property type="entry name" value="GatB_Yqey"/>
    <property type="match status" value="1"/>
</dbReference>
<keyword evidence="11" id="KW-0150">Chloroplast</keyword>
<evidence type="ECO:0000256" key="1">
    <source>
        <dbReference type="ARBA" id="ARBA00005306"/>
    </source>
</evidence>
<comment type="similarity">
    <text evidence="1 11">Belongs to the GatB/GatE family. GatB subfamily.</text>
</comment>
<dbReference type="GO" id="GO:0050567">
    <property type="term" value="F:glutaminyl-tRNA synthase (glutamine-hydrolyzing) activity"/>
    <property type="evidence" value="ECO:0007669"/>
    <property type="project" value="UniProtKB-UniRule"/>
</dbReference>
<comment type="function">
    <text evidence="11">Allows the formation of correctly charged Gln-tRNA(Gln) through the transamidation of misacylated Glu-tRNA(Gln) in chloroplasts and mitochondria. The reaction takes place in the presence of glutamine and ATP through an activated gamma-phospho-Glu-tRNA(Gln).</text>
</comment>
<dbReference type="PANTHER" id="PTHR11659">
    <property type="entry name" value="GLUTAMYL-TRNA GLN AMIDOTRANSFERASE SUBUNIT B MITOCHONDRIAL AND PROKARYOTIC PET112-RELATED"/>
    <property type="match status" value="1"/>
</dbReference>
<evidence type="ECO:0000256" key="3">
    <source>
        <dbReference type="ARBA" id="ARBA00022598"/>
    </source>
</evidence>
<evidence type="ECO:0000256" key="8">
    <source>
        <dbReference type="ARBA" id="ARBA00024799"/>
    </source>
</evidence>
<dbReference type="InterPro" id="IPR004413">
    <property type="entry name" value="GatB"/>
</dbReference>
<name>A0AAW1S9Y2_9CHLO</name>
<dbReference type="NCBIfam" id="NF004012">
    <property type="entry name" value="PRK05477.1-2"/>
    <property type="match status" value="1"/>
</dbReference>
<keyword evidence="5 11" id="KW-0067">ATP-binding</keyword>
<feature type="signal peptide" evidence="12">
    <location>
        <begin position="1"/>
        <end position="20"/>
    </location>
</feature>
<evidence type="ECO:0000259" key="13">
    <source>
        <dbReference type="SMART" id="SM00845"/>
    </source>
</evidence>
<dbReference type="Gene3D" id="1.10.10.410">
    <property type="match status" value="1"/>
</dbReference>
<gene>
    <name evidence="11" type="primary">GATB</name>
    <name evidence="14" type="ORF">WJX74_004454</name>
</gene>
<dbReference type="NCBIfam" id="TIGR00133">
    <property type="entry name" value="gatB"/>
    <property type="match status" value="1"/>
</dbReference>
<evidence type="ECO:0000256" key="2">
    <source>
        <dbReference type="ARBA" id="ARBA00011123"/>
    </source>
</evidence>
<dbReference type="InterPro" id="IPR014746">
    <property type="entry name" value="Gln_synth/guanido_kin_cat_dom"/>
</dbReference>
<dbReference type="GO" id="GO:0070681">
    <property type="term" value="P:glutaminyl-tRNAGln biosynthesis via transamidation"/>
    <property type="evidence" value="ECO:0007669"/>
    <property type="project" value="UniProtKB-UniRule"/>
</dbReference>
<comment type="catalytic activity">
    <reaction evidence="10 11">
        <text>L-glutamyl-tRNA(Gln) + L-glutamine + ATP + H2O = L-glutaminyl-tRNA(Gln) + L-glutamate + ADP + phosphate + H(+)</text>
        <dbReference type="Rhea" id="RHEA:17521"/>
        <dbReference type="Rhea" id="RHEA-COMP:9681"/>
        <dbReference type="Rhea" id="RHEA-COMP:9684"/>
        <dbReference type="ChEBI" id="CHEBI:15377"/>
        <dbReference type="ChEBI" id="CHEBI:15378"/>
        <dbReference type="ChEBI" id="CHEBI:29985"/>
        <dbReference type="ChEBI" id="CHEBI:30616"/>
        <dbReference type="ChEBI" id="CHEBI:43474"/>
        <dbReference type="ChEBI" id="CHEBI:58359"/>
        <dbReference type="ChEBI" id="CHEBI:78520"/>
        <dbReference type="ChEBI" id="CHEBI:78521"/>
        <dbReference type="ChEBI" id="CHEBI:456216"/>
    </reaction>
</comment>
<protein>
    <recommendedName>
        <fullName evidence="11">Glutamyl-tRNA(Gln) amidotransferase subunit B, chloroplastic/mitochondrial</fullName>
        <shortName evidence="11">Glu-AdT subunit B</shortName>
        <ecNumber evidence="11">6.3.5.-</ecNumber>
    </recommendedName>
</protein>
<keyword evidence="12" id="KW-0732">Signal</keyword>
<dbReference type="NCBIfam" id="NF004014">
    <property type="entry name" value="PRK05477.1-4"/>
    <property type="match status" value="1"/>
</dbReference>
<dbReference type="GO" id="GO:0005524">
    <property type="term" value="F:ATP binding"/>
    <property type="evidence" value="ECO:0007669"/>
    <property type="project" value="UniProtKB-KW"/>
</dbReference>
<dbReference type="InterPro" id="IPR017959">
    <property type="entry name" value="Asn/Gln-tRNA_amidoTrfase_suB/E"/>
</dbReference>
<dbReference type="InterPro" id="IPR023168">
    <property type="entry name" value="GatB_Yqey_C_2"/>
</dbReference>
<dbReference type="InterPro" id="IPR006075">
    <property type="entry name" value="Asn/Gln-tRNA_Trfase_suB/E_cat"/>
</dbReference>
<evidence type="ECO:0000256" key="10">
    <source>
        <dbReference type="ARBA" id="ARBA00047913"/>
    </source>
</evidence>
<dbReference type="Gene3D" id="1.10.150.380">
    <property type="entry name" value="GatB domain, N-terminal subdomain"/>
    <property type="match status" value="1"/>
</dbReference>
<dbReference type="InterPro" id="IPR003789">
    <property type="entry name" value="Asn/Gln_tRNA_amidoTrase-B-like"/>
</dbReference>
<dbReference type="EMBL" id="JALJOS010000002">
    <property type="protein sequence ID" value="KAK9842920.1"/>
    <property type="molecule type" value="Genomic_DNA"/>
</dbReference>
<dbReference type="SUPFAM" id="SSF89095">
    <property type="entry name" value="GatB/YqeY motif"/>
    <property type="match status" value="1"/>
</dbReference>
<keyword evidence="3 11" id="KW-0436">Ligase</keyword>
<dbReference type="GO" id="GO:0032543">
    <property type="term" value="P:mitochondrial translation"/>
    <property type="evidence" value="ECO:0007669"/>
    <property type="project" value="UniProtKB-UniRule"/>
</dbReference>
<comment type="subunit">
    <text evidence="11">Subunit of the heterotrimeric GatCAB amidotransferase (AdT) complex, composed of A, B and C subunits.</text>
</comment>
<dbReference type="Proteomes" id="UP001438707">
    <property type="component" value="Unassembled WGS sequence"/>
</dbReference>
<organism evidence="14 15">
    <name type="scientific">Apatococcus lobatus</name>
    <dbReference type="NCBI Taxonomy" id="904363"/>
    <lineage>
        <taxon>Eukaryota</taxon>
        <taxon>Viridiplantae</taxon>
        <taxon>Chlorophyta</taxon>
        <taxon>core chlorophytes</taxon>
        <taxon>Trebouxiophyceae</taxon>
        <taxon>Chlorellales</taxon>
        <taxon>Chlorellaceae</taxon>
        <taxon>Apatococcus</taxon>
    </lineage>
</organism>
<evidence type="ECO:0000313" key="15">
    <source>
        <dbReference type="Proteomes" id="UP001438707"/>
    </source>
</evidence>
<dbReference type="GO" id="GO:0030956">
    <property type="term" value="C:glutamyl-tRNA(Gln) amidotransferase complex"/>
    <property type="evidence" value="ECO:0007669"/>
    <property type="project" value="UniProtKB-UniRule"/>
</dbReference>
<feature type="chain" id="PRO_5043766292" description="Glutamyl-tRNA(Gln) amidotransferase subunit B, chloroplastic/mitochondrial" evidence="12">
    <location>
        <begin position="21"/>
        <end position="567"/>
    </location>
</feature>
<dbReference type="SUPFAM" id="SSF55931">
    <property type="entry name" value="Glutamine synthetase/guanido kinase"/>
    <property type="match status" value="1"/>
</dbReference>
<evidence type="ECO:0000256" key="5">
    <source>
        <dbReference type="ARBA" id="ARBA00022840"/>
    </source>
</evidence>
<evidence type="ECO:0000256" key="9">
    <source>
        <dbReference type="ARBA" id="ARBA00047380"/>
    </source>
</evidence>
<comment type="function">
    <text evidence="8">Allows the formation of correctly charged Asn-tRNA(Asn) or Gln-tRNA(Gln) through the transamidation of misacylated Asp-tRNA(Asn) or Glu-tRNA(Gln) in organisms which lack either or both of asparaginyl-tRNA or glutaminyl-tRNA synthetases. The reaction takes place in the presence of glutamine and ATP through an activated phospho-Asp-tRNA(Asn) or phospho-Glu-tRNA(Gln).</text>
</comment>
<comment type="subunit">
    <text evidence="2">Heterotrimer of A, B and C subunits.</text>
</comment>
<proteinExistence type="inferred from homology"/>
<dbReference type="InterPro" id="IPR017958">
    <property type="entry name" value="Gln-tRNA_amidoTrfase_suB_CS"/>
</dbReference>